<keyword evidence="4" id="KW-0547">Nucleotide-binding</keyword>
<evidence type="ECO:0000259" key="9">
    <source>
        <dbReference type="PROSITE" id="PS50011"/>
    </source>
</evidence>
<keyword evidence="3" id="KW-0808">Transferase</keyword>
<keyword evidence="5" id="KW-0418">Kinase</keyword>
<evidence type="ECO:0000256" key="8">
    <source>
        <dbReference type="ARBA" id="ARBA00048679"/>
    </source>
</evidence>
<keyword evidence="2" id="KW-0723">Serine/threonine-protein kinase</keyword>
<dbReference type="PROSITE" id="PS50011">
    <property type="entry name" value="PROTEIN_KINASE_DOM"/>
    <property type="match status" value="1"/>
</dbReference>
<dbReference type="Proteomes" id="UP000694420">
    <property type="component" value="Unplaced"/>
</dbReference>
<evidence type="ECO:0000256" key="3">
    <source>
        <dbReference type="ARBA" id="ARBA00022679"/>
    </source>
</evidence>
<evidence type="ECO:0000256" key="6">
    <source>
        <dbReference type="ARBA" id="ARBA00022840"/>
    </source>
</evidence>
<dbReference type="InterPro" id="IPR000719">
    <property type="entry name" value="Prot_kinase_dom"/>
</dbReference>
<organism evidence="10 11">
    <name type="scientific">Nothoprocta perdicaria</name>
    <name type="common">Chilean tinamou</name>
    <name type="synonym">Crypturus perdicarius</name>
    <dbReference type="NCBI Taxonomy" id="30464"/>
    <lineage>
        <taxon>Eukaryota</taxon>
        <taxon>Metazoa</taxon>
        <taxon>Chordata</taxon>
        <taxon>Craniata</taxon>
        <taxon>Vertebrata</taxon>
        <taxon>Euteleostomi</taxon>
        <taxon>Archelosauria</taxon>
        <taxon>Archosauria</taxon>
        <taxon>Dinosauria</taxon>
        <taxon>Saurischia</taxon>
        <taxon>Theropoda</taxon>
        <taxon>Coelurosauria</taxon>
        <taxon>Aves</taxon>
        <taxon>Palaeognathae</taxon>
        <taxon>Tinamiformes</taxon>
        <taxon>Tinamidae</taxon>
        <taxon>Nothoprocta</taxon>
    </lineage>
</organism>
<dbReference type="GO" id="GO:0005737">
    <property type="term" value="C:cytoplasm"/>
    <property type="evidence" value="ECO:0007669"/>
    <property type="project" value="TreeGrafter"/>
</dbReference>
<evidence type="ECO:0000256" key="5">
    <source>
        <dbReference type="ARBA" id="ARBA00022777"/>
    </source>
</evidence>
<reference evidence="10" key="2">
    <citation type="submission" date="2025-09" db="UniProtKB">
        <authorList>
            <consortium name="Ensembl"/>
        </authorList>
    </citation>
    <scope>IDENTIFICATION</scope>
</reference>
<accession>A0A8C6Z013</accession>
<protein>
    <recommendedName>
        <fullName evidence="1">non-specific serine/threonine protein kinase</fullName>
        <ecNumber evidence="1">2.7.11.1</ecNumber>
    </recommendedName>
</protein>
<evidence type="ECO:0000256" key="4">
    <source>
        <dbReference type="ARBA" id="ARBA00022741"/>
    </source>
</evidence>
<dbReference type="InterPro" id="IPR011009">
    <property type="entry name" value="Kinase-like_dom_sf"/>
</dbReference>
<dbReference type="Gene3D" id="1.10.510.10">
    <property type="entry name" value="Transferase(Phosphotransferase) domain 1"/>
    <property type="match status" value="1"/>
</dbReference>
<dbReference type="GO" id="GO:0000226">
    <property type="term" value="P:microtubule cytoskeleton organization"/>
    <property type="evidence" value="ECO:0007669"/>
    <property type="project" value="TreeGrafter"/>
</dbReference>
<dbReference type="Pfam" id="PF00069">
    <property type="entry name" value="Pkinase"/>
    <property type="match status" value="1"/>
</dbReference>
<feature type="domain" description="Protein kinase" evidence="9">
    <location>
        <begin position="62"/>
        <end position="357"/>
    </location>
</feature>
<dbReference type="GO" id="GO:0035556">
    <property type="term" value="P:intracellular signal transduction"/>
    <property type="evidence" value="ECO:0007669"/>
    <property type="project" value="TreeGrafter"/>
</dbReference>
<comment type="catalytic activity">
    <reaction evidence="7">
        <text>L-threonyl-[protein] + ATP = O-phospho-L-threonyl-[protein] + ADP + H(+)</text>
        <dbReference type="Rhea" id="RHEA:46608"/>
        <dbReference type="Rhea" id="RHEA-COMP:11060"/>
        <dbReference type="Rhea" id="RHEA-COMP:11605"/>
        <dbReference type="ChEBI" id="CHEBI:15378"/>
        <dbReference type="ChEBI" id="CHEBI:30013"/>
        <dbReference type="ChEBI" id="CHEBI:30616"/>
        <dbReference type="ChEBI" id="CHEBI:61977"/>
        <dbReference type="ChEBI" id="CHEBI:456216"/>
        <dbReference type="EC" id="2.7.11.1"/>
    </reaction>
</comment>
<evidence type="ECO:0000256" key="7">
    <source>
        <dbReference type="ARBA" id="ARBA00047899"/>
    </source>
</evidence>
<evidence type="ECO:0000256" key="1">
    <source>
        <dbReference type="ARBA" id="ARBA00012513"/>
    </source>
</evidence>
<dbReference type="PANTHER" id="PTHR24346">
    <property type="entry name" value="MAP/MICROTUBULE AFFINITY-REGULATING KINASE"/>
    <property type="match status" value="1"/>
</dbReference>
<keyword evidence="11" id="KW-1185">Reference proteome</keyword>
<evidence type="ECO:0000313" key="11">
    <source>
        <dbReference type="Proteomes" id="UP000694420"/>
    </source>
</evidence>
<dbReference type="SMART" id="SM00220">
    <property type="entry name" value="S_TKc"/>
    <property type="match status" value="1"/>
</dbReference>
<keyword evidence="6" id="KW-0067">ATP-binding</keyword>
<dbReference type="GO" id="GO:0005524">
    <property type="term" value="F:ATP binding"/>
    <property type="evidence" value="ECO:0007669"/>
    <property type="project" value="UniProtKB-KW"/>
</dbReference>
<reference evidence="10" key="1">
    <citation type="submission" date="2025-08" db="UniProtKB">
        <authorList>
            <consortium name="Ensembl"/>
        </authorList>
    </citation>
    <scope>IDENTIFICATION</scope>
</reference>
<evidence type="ECO:0000313" key="10">
    <source>
        <dbReference type="Ensembl" id="ENSNPEP00000005706.1"/>
    </source>
</evidence>
<evidence type="ECO:0000256" key="2">
    <source>
        <dbReference type="ARBA" id="ARBA00022527"/>
    </source>
</evidence>
<dbReference type="GO" id="GO:0050321">
    <property type="term" value="F:tau-protein kinase activity"/>
    <property type="evidence" value="ECO:0007669"/>
    <property type="project" value="TreeGrafter"/>
</dbReference>
<dbReference type="EC" id="2.7.11.1" evidence="1"/>
<dbReference type="PANTHER" id="PTHR24346:SF56">
    <property type="entry name" value="SERINE_THREONINE-PROTEIN KINASE MARK2"/>
    <property type="match status" value="1"/>
</dbReference>
<dbReference type="AlphaFoldDB" id="A0A8C6Z013"/>
<sequence length="357" mass="39227">MQEGGIYPYLFRILRPAILACRGLRRALRGLRRLLRGRAGSGDVMAEAAPATTPGVLARFGYELEGLLGHCVYGKVYRARARQGHAQVAIKVISKKKATQQYLRELLPRHIQLWKGVHHKHLITLYQAIETSSKHYIVMELAPAGNVLQRVQSQGPCSEQQAGLWFSQLVLCLVYLHSRAIVHRCVSSAGQDLKMENLLLDSKDNVKLSLLGFPRSMAVDEVKGESVAASAPEGGSSGKILSQTFCGSYAYACLEILQAQPYNPYLADTWSAGVILYAMLLGELPFDDTNLWRLQKQAKHAPVLVEEDPMPNACKVGLGGQPGASRTIRGCWRQLWGTEGSRVGVLRTSCRGSNGGY</sequence>
<name>A0A8C6Z013_NOTPE</name>
<proteinExistence type="predicted"/>
<dbReference type="Ensembl" id="ENSNPET00000005850.1">
    <property type="protein sequence ID" value="ENSNPEP00000005706.1"/>
    <property type="gene ID" value="ENSNPEG00000004216.1"/>
</dbReference>
<comment type="catalytic activity">
    <reaction evidence="8">
        <text>L-seryl-[protein] + ATP = O-phospho-L-seryl-[protein] + ADP + H(+)</text>
        <dbReference type="Rhea" id="RHEA:17989"/>
        <dbReference type="Rhea" id="RHEA-COMP:9863"/>
        <dbReference type="Rhea" id="RHEA-COMP:11604"/>
        <dbReference type="ChEBI" id="CHEBI:15378"/>
        <dbReference type="ChEBI" id="CHEBI:29999"/>
        <dbReference type="ChEBI" id="CHEBI:30616"/>
        <dbReference type="ChEBI" id="CHEBI:83421"/>
        <dbReference type="ChEBI" id="CHEBI:456216"/>
        <dbReference type="EC" id="2.7.11.1"/>
    </reaction>
</comment>
<dbReference type="SUPFAM" id="SSF56112">
    <property type="entry name" value="Protein kinase-like (PK-like)"/>
    <property type="match status" value="1"/>
</dbReference>
<gene>
    <name evidence="10" type="primary">LOC112949353</name>
</gene>